<feature type="transmembrane region" description="Helical" evidence="1">
    <location>
        <begin position="58"/>
        <end position="80"/>
    </location>
</feature>
<evidence type="ECO:0000313" key="2">
    <source>
        <dbReference type="EMBL" id="KAK7054680.1"/>
    </source>
</evidence>
<keyword evidence="1" id="KW-0472">Membrane</keyword>
<accession>A0AAW0DRP5</accession>
<keyword evidence="1" id="KW-0812">Transmembrane</keyword>
<proteinExistence type="predicted"/>
<dbReference type="Proteomes" id="UP001383192">
    <property type="component" value="Unassembled WGS sequence"/>
</dbReference>
<reference evidence="2 3" key="1">
    <citation type="submission" date="2024-01" db="EMBL/GenBank/DDBJ databases">
        <title>A draft genome for a cacao thread blight-causing isolate of Paramarasmius palmivorus.</title>
        <authorList>
            <person name="Baruah I.K."/>
            <person name="Bukari Y."/>
            <person name="Amoako-Attah I."/>
            <person name="Meinhardt L.W."/>
            <person name="Bailey B.A."/>
            <person name="Cohen S.P."/>
        </authorList>
    </citation>
    <scope>NUCLEOTIDE SEQUENCE [LARGE SCALE GENOMIC DNA]</scope>
    <source>
        <strain evidence="2 3">GH-12</strain>
    </source>
</reference>
<evidence type="ECO:0000313" key="3">
    <source>
        <dbReference type="Proteomes" id="UP001383192"/>
    </source>
</evidence>
<dbReference type="AlphaFoldDB" id="A0AAW0DRP5"/>
<comment type="caution">
    <text evidence="2">The sequence shown here is derived from an EMBL/GenBank/DDBJ whole genome shotgun (WGS) entry which is preliminary data.</text>
</comment>
<feature type="transmembrane region" description="Helical" evidence="1">
    <location>
        <begin position="142"/>
        <end position="165"/>
    </location>
</feature>
<feature type="transmembrane region" description="Helical" evidence="1">
    <location>
        <begin position="92"/>
        <end position="109"/>
    </location>
</feature>
<protein>
    <submittedName>
        <fullName evidence="2">Uncharacterized protein</fullName>
    </submittedName>
</protein>
<gene>
    <name evidence="2" type="ORF">VNI00_003143</name>
</gene>
<evidence type="ECO:0000256" key="1">
    <source>
        <dbReference type="SAM" id="Phobius"/>
    </source>
</evidence>
<keyword evidence="3" id="KW-1185">Reference proteome</keyword>
<keyword evidence="1" id="KW-1133">Transmembrane helix</keyword>
<sequence length="212" mass="23299">MPFIRCRTFLACLPLASGVWVLGLLGLIVGGAGAAAGWIKVALLDKHPLPVQDVVSIFVNAITFSLLALFSLIGVVAGFAKKHGLAVFYKRMIALQYVLMIAALAYSFYSTFRPIDDSVVERCRGDSEDEMVLQLCAKGFSLVKGFCIFLFAFALLVQFYAYVLVSNFAYKLDLEDIAGVRRTMAFPDDFKKAGNGYGPPYLPYDYQSSRAV</sequence>
<name>A0AAW0DRP5_9AGAR</name>
<dbReference type="EMBL" id="JAYKXP010000008">
    <property type="protein sequence ID" value="KAK7054680.1"/>
    <property type="molecule type" value="Genomic_DNA"/>
</dbReference>
<organism evidence="2 3">
    <name type="scientific">Paramarasmius palmivorus</name>
    <dbReference type="NCBI Taxonomy" id="297713"/>
    <lineage>
        <taxon>Eukaryota</taxon>
        <taxon>Fungi</taxon>
        <taxon>Dikarya</taxon>
        <taxon>Basidiomycota</taxon>
        <taxon>Agaricomycotina</taxon>
        <taxon>Agaricomycetes</taxon>
        <taxon>Agaricomycetidae</taxon>
        <taxon>Agaricales</taxon>
        <taxon>Marasmiineae</taxon>
        <taxon>Marasmiaceae</taxon>
        <taxon>Paramarasmius</taxon>
    </lineage>
</organism>